<dbReference type="Gene3D" id="3.40.30.10">
    <property type="entry name" value="Glutaredoxin"/>
    <property type="match status" value="1"/>
</dbReference>
<dbReference type="PROSITE" id="PS50404">
    <property type="entry name" value="GST_NTER"/>
    <property type="match status" value="1"/>
</dbReference>
<dbReference type="Proteomes" id="UP000516370">
    <property type="component" value="Chromosome"/>
</dbReference>
<evidence type="ECO:0000259" key="4">
    <source>
        <dbReference type="PROSITE" id="PS50404"/>
    </source>
</evidence>
<dbReference type="KEGG" id="mard:IBG28_06000"/>
<dbReference type="Pfam" id="PF02798">
    <property type="entry name" value="GST_N"/>
    <property type="match status" value="1"/>
</dbReference>
<dbReference type="GO" id="GO:0016740">
    <property type="term" value="F:transferase activity"/>
    <property type="evidence" value="ECO:0007669"/>
    <property type="project" value="UniProtKB-KW"/>
</dbReference>
<keyword evidence="2 6" id="KW-0808">Transferase</keyword>
<evidence type="ECO:0000313" key="7">
    <source>
        <dbReference type="Proteomes" id="UP000516370"/>
    </source>
</evidence>
<dbReference type="PANTHER" id="PTHR44051:SF8">
    <property type="entry name" value="GLUTATHIONE S-TRANSFERASE GSTA"/>
    <property type="match status" value="1"/>
</dbReference>
<dbReference type="InterPro" id="IPR040079">
    <property type="entry name" value="Glutathione_S-Trfase"/>
</dbReference>
<dbReference type="InterPro" id="IPR036249">
    <property type="entry name" value="Thioredoxin-like_sf"/>
</dbReference>
<gene>
    <name evidence="6" type="ORF">IBG28_06000</name>
</gene>
<comment type="similarity">
    <text evidence="1 3">Belongs to the GST superfamily.</text>
</comment>
<dbReference type="AlphaFoldDB" id="A0A7H1J9L8"/>
<dbReference type="RefSeq" id="WP_111606334.1">
    <property type="nucleotide sequence ID" value="NZ_BMLJ01000005.1"/>
</dbReference>
<dbReference type="EMBL" id="CP061081">
    <property type="protein sequence ID" value="QNT07184.1"/>
    <property type="molecule type" value="Genomic_DNA"/>
</dbReference>
<evidence type="ECO:0000313" key="6">
    <source>
        <dbReference type="EMBL" id="QNT07184.1"/>
    </source>
</evidence>
<dbReference type="InterPro" id="IPR036282">
    <property type="entry name" value="Glutathione-S-Trfase_C_sf"/>
</dbReference>
<evidence type="ECO:0000256" key="2">
    <source>
        <dbReference type="ARBA" id="ARBA00022679"/>
    </source>
</evidence>
<evidence type="ECO:0000256" key="1">
    <source>
        <dbReference type="ARBA" id="ARBA00007409"/>
    </source>
</evidence>
<organism evidence="6 7">
    <name type="scientific">Marinomonas arctica</name>
    <dbReference type="NCBI Taxonomy" id="383750"/>
    <lineage>
        <taxon>Bacteria</taxon>
        <taxon>Pseudomonadati</taxon>
        <taxon>Pseudomonadota</taxon>
        <taxon>Gammaproteobacteria</taxon>
        <taxon>Oceanospirillales</taxon>
        <taxon>Oceanospirillaceae</taxon>
        <taxon>Marinomonas</taxon>
    </lineage>
</organism>
<dbReference type="FunFam" id="3.40.30.10:FF:000039">
    <property type="entry name" value="Glutathione S-transferase domain"/>
    <property type="match status" value="1"/>
</dbReference>
<dbReference type="InterPro" id="IPR004046">
    <property type="entry name" value="GST_C"/>
</dbReference>
<reference evidence="6 7" key="1">
    <citation type="submission" date="2020-09" db="EMBL/GenBank/DDBJ databases">
        <title>Complete genome sequence of an Arctic sea ice bacterium Marinomonas arctica BSI20414.</title>
        <authorList>
            <person name="Liao L."/>
            <person name="Chen B."/>
        </authorList>
    </citation>
    <scope>NUCLEOTIDE SEQUENCE [LARGE SCALE GENOMIC DNA]</scope>
    <source>
        <strain evidence="6 7">BSI20414</strain>
    </source>
</reference>
<dbReference type="PROSITE" id="PS50405">
    <property type="entry name" value="GST_CTER"/>
    <property type="match status" value="1"/>
</dbReference>
<dbReference type="Gene3D" id="1.20.1050.10">
    <property type="match status" value="1"/>
</dbReference>
<evidence type="ECO:0000259" key="5">
    <source>
        <dbReference type="PROSITE" id="PS50405"/>
    </source>
</evidence>
<keyword evidence="7" id="KW-1185">Reference proteome</keyword>
<dbReference type="InterPro" id="IPR004045">
    <property type="entry name" value="Glutathione_S-Trfase_N"/>
</dbReference>
<dbReference type="SUPFAM" id="SSF52833">
    <property type="entry name" value="Thioredoxin-like"/>
    <property type="match status" value="1"/>
</dbReference>
<dbReference type="SUPFAM" id="SSF47616">
    <property type="entry name" value="GST C-terminal domain-like"/>
    <property type="match status" value="1"/>
</dbReference>
<dbReference type="PANTHER" id="PTHR44051">
    <property type="entry name" value="GLUTATHIONE S-TRANSFERASE-RELATED"/>
    <property type="match status" value="1"/>
</dbReference>
<dbReference type="OrthoDB" id="5740960at2"/>
<proteinExistence type="inferred from homology"/>
<evidence type="ECO:0000256" key="3">
    <source>
        <dbReference type="RuleBase" id="RU003494"/>
    </source>
</evidence>
<accession>A0A7H1J9L8</accession>
<sequence>MTTLYGSMHSRANRCAWMLKELGIDFHHESTNFLDGSTHSPEFLQINPNGRIPALEDQGFTLFESLAINLYLAKKAGGELAPQNLQEDAFMMQWTIWAITEIEKPLLLASANNLLFAPESRNVEEFNLAVKKLSRPWDVLNKHLENKEYILGDRFSAADLNVAAVMTLVPTANIDISAWPNMQAWLHKCLERPAADDWKHVNFTIPRPDTHLGMLAMFV</sequence>
<dbReference type="SFLD" id="SFLDG01150">
    <property type="entry name" value="Main.1:_Beta-like"/>
    <property type="match status" value="1"/>
</dbReference>
<dbReference type="InterPro" id="IPR010987">
    <property type="entry name" value="Glutathione-S-Trfase_C-like"/>
</dbReference>
<name>A0A7H1J9L8_9GAMM</name>
<dbReference type="SFLD" id="SFLDG00358">
    <property type="entry name" value="Main_(cytGST)"/>
    <property type="match status" value="1"/>
</dbReference>
<feature type="domain" description="GST C-terminal" evidence="5">
    <location>
        <begin position="84"/>
        <end position="212"/>
    </location>
</feature>
<dbReference type="CDD" id="cd03046">
    <property type="entry name" value="GST_N_GTT1_like"/>
    <property type="match status" value="1"/>
</dbReference>
<protein>
    <submittedName>
        <fullName evidence="6">Glutathione S-transferase family protein</fullName>
    </submittedName>
</protein>
<dbReference type="Pfam" id="PF00043">
    <property type="entry name" value="GST_C"/>
    <property type="match status" value="1"/>
</dbReference>
<feature type="domain" description="GST N-terminal" evidence="4">
    <location>
        <begin position="1"/>
        <end position="80"/>
    </location>
</feature>
<dbReference type="SFLD" id="SFLDS00019">
    <property type="entry name" value="Glutathione_Transferase_(cytos"/>
    <property type="match status" value="1"/>
</dbReference>